<accession>A0ABQ8RPC7</accession>
<name>A0ABQ8RPC7_FUSEQ</name>
<reference evidence="1" key="1">
    <citation type="submission" date="2022-09" db="EMBL/GenBank/DDBJ databases">
        <title>Fusarium specimens isolated from Avocado Roots.</title>
        <authorList>
            <person name="Stajich J."/>
            <person name="Roper C."/>
            <person name="Heimlech-Rivalta G."/>
        </authorList>
    </citation>
    <scope>NUCLEOTIDE SEQUENCE</scope>
    <source>
        <strain evidence="1">CF00095</strain>
    </source>
</reference>
<comment type="caution">
    <text evidence="1">The sequence shown here is derived from an EMBL/GenBank/DDBJ whole genome shotgun (WGS) entry which is preliminary data.</text>
</comment>
<gene>
    <name evidence="1" type="ORF">NW768_001131</name>
</gene>
<dbReference type="EMBL" id="JAOQBH010000002">
    <property type="protein sequence ID" value="KAJ4139787.1"/>
    <property type="molecule type" value="Genomic_DNA"/>
</dbReference>
<evidence type="ECO:0000313" key="1">
    <source>
        <dbReference type="EMBL" id="KAJ4139787.1"/>
    </source>
</evidence>
<protein>
    <submittedName>
        <fullName evidence="1">Uncharacterized protein</fullName>
    </submittedName>
</protein>
<sequence length="88" mass="9415">MFVNGTQHAVDVLVPAMVDVIVQGYDIFMQWEPLMLDGDVSVMEIAICGADKASDGGVEAGVIGERVWQVFPSSVPSVLRAVATRHGK</sequence>
<organism evidence="1 2">
    <name type="scientific">Fusarium equiseti</name>
    <name type="common">Fusarium scirpi</name>
    <dbReference type="NCBI Taxonomy" id="61235"/>
    <lineage>
        <taxon>Eukaryota</taxon>
        <taxon>Fungi</taxon>
        <taxon>Dikarya</taxon>
        <taxon>Ascomycota</taxon>
        <taxon>Pezizomycotina</taxon>
        <taxon>Sordariomycetes</taxon>
        <taxon>Hypocreomycetidae</taxon>
        <taxon>Hypocreales</taxon>
        <taxon>Nectriaceae</taxon>
        <taxon>Fusarium</taxon>
        <taxon>Fusarium incarnatum-equiseti species complex</taxon>
    </lineage>
</organism>
<keyword evidence="2" id="KW-1185">Reference proteome</keyword>
<proteinExistence type="predicted"/>
<evidence type="ECO:0000313" key="2">
    <source>
        <dbReference type="Proteomes" id="UP001152024"/>
    </source>
</evidence>
<dbReference type="Proteomes" id="UP001152024">
    <property type="component" value="Unassembled WGS sequence"/>
</dbReference>